<dbReference type="InterPro" id="IPR036388">
    <property type="entry name" value="WH-like_DNA-bd_sf"/>
</dbReference>
<dbReference type="GO" id="GO:0000781">
    <property type="term" value="C:chromosome, telomeric region"/>
    <property type="evidence" value="ECO:0007669"/>
    <property type="project" value="TreeGrafter"/>
</dbReference>
<feature type="region of interest" description="Disordered" evidence="5">
    <location>
        <begin position="1"/>
        <end position="29"/>
    </location>
</feature>
<dbReference type="GO" id="GO:0006289">
    <property type="term" value="P:nucleotide-excision repair"/>
    <property type="evidence" value="ECO:0007669"/>
    <property type="project" value="TreeGrafter"/>
</dbReference>
<dbReference type="SUPFAM" id="SSF50249">
    <property type="entry name" value="Nucleic acid-binding proteins"/>
    <property type="match status" value="1"/>
</dbReference>
<dbReference type="Gene3D" id="2.40.50.140">
    <property type="entry name" value="Nucleic acid-binding proteins"/>
    <property type="match status" value="1"/>
</dbReference>
<comment type="caution">
    <text evidence="7">The sequence shown here is derived from an EMBL/GenBank/DDBJ whole genome shotgun (WGS) entry which is preliminary data.</text>
</comment>
<dbReference type="CDD" id="cd04478">
    <property type="entry name" value="RPA2_DBD_D"/>
    <property type="match status" value="1"/>
</dbReference>
<comment type="similarity">
    <text evidence="2">Belongs to the replication factor A protein 2 family.</text>
</comment>
<keyword evidence="8" id="KW-1185">Reference proteome</keyword>
<evidence type="ECO:0000313" key="8">
    <source>
        <dbReference type="Proteomes" id="UP001219525"/>
    </source>
</evidence>
<dbReference type="InterPro" id="IPR040260">
    <property type="entry name" value="RFA2-like"/>
</dbReference>
<accession>A0AAD6VWB9</accession>
<keyword evidence="3" id="KW-0238">DNA-binding</keyword>
<dbReference type="GO" id="GO:0005662">
    <property type="term" value="C:DNA replication factor A complex"/>
    <property type="evidence" value="ECO:0007669"/>
    <property type="project" value="TreeGrafter"/>
</dbReference>
<dbReference type="InterPro" id="IPR036390">
    <property type="entry name" value="WH_DNA-bd_sf"/>
</dbReference>
<dbReference type="EMBL" id="JARJCW010000011">
    <property type="protein sequence ID" value="KAJ7219343.1"/>
    <property type="molecule type" value="Genomic_DNA"/>
</dbReference>
<evidence type="ECO:0000256" key="3">
    <source>
        <dbReference type="ARBA" id="ARBA00023125"/>
    </source>
</evidence>
<dbReference type="Proteomes" id="UP001219525">
    <property type="component" value="Unassembled WGS sequence"/>
</dbReference>
<evidence type="ECO:0000256" key="5">
    <source>
        <dbReference type="SAM" id="MobiDB-lite"/>
    </source>
</evidence>
<sequence length="262" mass="28350">MSQYSNSPGGGGGGFTPGSQGSPSGFQKSGASLSMRAVTIAQVRKATQLHADAEWKLDDKPVGQINLVAEVHEHTAYATNRTFLLDDGTGRITAKFWMDIPSEQQKVPWRGIPVGNDNPVYVRVIGYIKSHGGKKFIHILNMRLVNDPSEVYFHILDCIYVHVVLQKGLPPASGQDQPIAGQGQSAYNVQSRPALEKLFSPLADSIMHYLISQAVSPDGVHVADIAKALKCDAIELSDTVEKMIDNGNIFTTIDESHISPAS</sequence>
<evidence type="ECO:0000256" key="2">
    <source>
        <dbReference type="ARBA" id="ARBA00007815"/>
    </source>
</evidence>
<proteinExistence type="inferred from homology"/>
<evidence type="ECO:0000259" key="6">
    <source>
        <dbReference type="Pfam" id="PF08784"/>
    </source>
</evidence>
<dbReference type="GO" id="GO:0035861">
    <property type="term" value="C:site of double-strand break"/>
    <property type="evidence" value="ECO:0007669"/>
    <property type="project" value="TreeGrafter"/>
</dbReference>
<reference evidence="7" key="1">
    <citation type="submission" date="2023-03" db="EMBL/GenBank/DDBJ databases">
        <title>Massive genome expansion in bonnet fungi (Mycena s.s.) driven by repeated elements and novel gene families across ecological guilds.</title>
        <authorList>
            <consortium name="Lawrence Berkeley National Laboratory"/>
            <person name="Harder C.B."/>
            <person name="Miyauchi S."/>
            <person name="Viragh M."/>
            <person name="Kuo A."/>
            <person name="Thoen E."/>
            <person name="Andreopoulos B."/>
            <person name="Lu D."/>
            <person name="Skrede I."/>
            <person name="Drula E."/>
            <person name="Henrissat B."/>
            <person name="Morin E."/>
            <person name="Kohler A."/>
            <person name="Barry K."/>
            <person name="LaButti K."/>
            <person name="Morin E."/>
            <person name="Salamov A."/>
            <person name="Lipzen A."/>
            <person name="Mereny Z."/>
            <person name="Hegedus B."/>
            <person name="Baldrian P."/>
            <person name="Stursova M."/>
            <person name="Weitz H."/>
            <person name="Taylor A."/>
            <person name="Grigoriev I.V."/>
            <person name="Nagy L.G."/>
            <person name="Martin F."/>
            <person name="Kauserud H."/>
        </authorList>
    </citation>
    <scope>NUCLEOTIDE SEQUENCE</scope>
    <source>
        <strain evidence="7">9144</strain>
    </source>
</reference>
<dbReference type="PANTHER" id="PTHR13989:SF16">
    <property type="entry name" value="REPLICATION PROTEIN A2"/>
    <property type="match status" value="1"/>
</dbReference>
<organism evidence="7 8">
    <name type="scientific">Mycena pura</name>
    <dbReference type="NCBI Taxonomy" id="153505"/>
    <lineage>
        <taxon>Eukaryota</taxon>
        <taxon>Fungi</taxon>
        <taxon>Dikarya</taxon>
        <taxon>Basidiomycota</taxon>
        <taxon>Agaricomycotina</taxon>
        <taxon>Agaricomycetes</taxon>
        <taxon>Agaricomycetidae</taxon>
        <taxon>Agaricales</taxon>
        <taxon>Marasmiineae</taxon>
        <taxon>Mycenaceae</taxon>
        <taxon>Mycena</taxon>
    </lineage>
</organism>
<evidence type="ECO:0000313" key="7">
    <source>
        <dbReference type="EMBL" id="KAJ7219343.1"/>
    </source>
</evidence>
<name>A0AAD6VWB9_9AGAR</name>
<dbReference type="PANTHER" id="PTHR13989">
    <property type="entry name" value="REPLICATION PROTEIN A-RELATED"/>
    <property type="match status" value="1"/>
</dbReference>
<gene>
    <name evidence="7" type="ORF">GGX14DRAFT_494360</name>
</gene>
<evidence type="ECO:0000256" key="1">
    <source>
        <dbReference type="ARBA" id="ARBA00004123"/>
    </source>
</evidence>
<dbReference type="GO" id="GO:0003697">
    <property type="term" value="F:single-stranded DNA binding"/>
    <property type="evidence" value="ECO:0007669"/>
    <property type="project" value="TreeGrafter"/>
</dbReference>
<dbReference type="GO" id="GO:0000724">
    <property type="term" value="P:double-strand break repair via homologous recombination"/>
    <property type="evidence" value="ECO:0007669"/>
    <property type="project" value="TreeGrafter"/>
</dbReference>
<dbReference type="SUPFAM" id="SSF46785">
    <property type="entry name" value="Winged helix' DNA-binding domain"/>
    <property type="match status" value="1"/>
</dbReference>
<keyword evidence="4" id="KW-0539">Nucleus</keyword>
<dbReference type="Pfam" id="PF08784">
    <property type="entry name" value="RPA_C"/>
    <property type="match status" value="1"/>
</dbReference>
<feature type="compositionally biased region" description="Low complexity" evidence="5">
    <location>
        <begin position="17"/>
        <end position="29"/>
    </location>
</feature>
<dbReference type="AlphaFoldDB" id="A0AAD6VWB9"/>
<dbReference type="InterPro" id="IPR012340">
    <property type="entry name" value="NA-bd_OB-fold"/>
</dbReference>
<protein>
    <submittedName>
        <fullName evidence="7">Replication protein A subunit RPA32</fullName>
    </submittedName>
</protein>
<dbReference type="InterPro" id="IPR014892">
    <property type="entry name" value="RPA_C"/>
</dbReference>
<evidence type="ECO:0000256" key="4">
    <source>
        <dbReference type="ARBA" id="ARBA00023242"/>
    </source>
</evidence>
<dbReference type="Gene3D" id="1.10.10.10">
    <property type="entry name" value="Winged helix-like DNA-binding domain superfamily/Winged helix DNA-binding domain"/>
    <property type="match status" value="1"/>
</dbReference>
<comment type="subcellular location">
    <subcellularLocation>
        <location evidence="1">Nucleus</location>
    </subcellularLocation>
</comment>
<feature type="domain" description="Replication protein A C-terminal" evidence="6">
    <location>
        <begin position="184"/>
        <end position="255"/>
    </location>
</feature>
<dbReference type="GO" id="GO:0006260">
    <property type="term" value="P:DNA replication"/>
    <property type="evidence" value="ECO:0007669"/>
    <property type="project" value="TreeGrafter"/>
</dbReference>